<proteinExistence type="predicted"/>
<accession>A0A1G6HF79</accession>
<dbReference type="InterPro" id="IPR019850">
    <property type="entry name" value="GldD-like"/>
</dbReference>
<keyword evidence="2" id="KW-0449">Lipoprotein</keyword>
<evidence type="ECO:0000256" key="1">
    <source>
        <dbReference type="SAM" id="SignalP"/>
    </source>
</evidence>
<dbReference type="EMBL" id="FMYP01000009">
    <property type="protein sequence ID" value="SDB92106.1"/>
    <property type="molecule type" value="Genomic_DNA"/>
</dbReference>
<dbReference type="RefSeq" id="WP_092436074.1">
    <property type="nucleotide sequence ID" value="NZ_FMYP01000009.1"/>
</dbReference>
<dbReference type="Proteomes" id="UP000199452">
    <property type="component" value="Unassembled WGS sequence"/>
</dbReference>
<name>A0A1G6HF79_9BACT</name>
<feature type="chain" id="PRO_5011752339" evidence="1">
    <location>
        <begin position="20"/>
        <end position="194"/>
    </location>
</feature>
<reference evidence="2 3" key="1">
    <citation type="submission" date="2016-09" db="EMBL/GenBank/DDBJ databases">
        <authorList>
            <person name="Capua I."/>
            <person name="De Benedictis P."/>
            <person name="Joannis T."/>
            <person name="Lombin L.H."/>
            <person name="Cattoli G."/>
        </authorList>
    </citation>
    <scope>NUCLEOTIDE SEQUENCE [LARGE SCALE GENOMIC DNA]</scope>
    <source>
        <strain evidence="2 3">A7P-90m</strain>
    </source>
</reference>
<evidence type="ECO:0000313" key="3">
    <source>
        <dbReference type="Proteomes" id="UP000199452"/>
    </source>
</evidence>
<gene>
    <name evidence="2" type="ORF">SAMN05216323_100968</name>
</gene>
<organism evidence="2 3">
    <name type="scientific">Williamwhitmania taraxaci</name>
    <dbReference type="NCBI Taxonomy" id="1640674"/>
    <lineage>
        <taxon>Bacteria</taxon>
        <taxon>Pseudomonadati</taxon>
        <taxon>Bacteroidota</taxon>
        <taxon>Bacteroidia</taxon>
        <taxon>Bacteroidales</taxon>
        <taxon>Williamwhitmaniaceae</taxon>
        <taxon>Williamwhitmania</taxon>
    </lineage>
</organism>
<sequence length="194" mass="22384">MIKMRRLLISMFVIGFLCACNEDYIPKPRGYFRIDLPTKSYRTFDSTGFPYRFDYPTTASIFPDKGRVTEPYWINLVVPELKATIYLSYKSLKNEKISALLEDSHALLYKQSAKAESIEESAISIPDRKIYGLLFDVGGNAASPVQFYITDSTNHFLRGALYFYTVPNKDSLAPVKAYMREDILKLIDSFHWKK</sequence>
<dbReference type="Pfam" id="PF25593">
    <property type="entry name" value="GldD_lipo"/>
    <property type="match status" value="1"/>
</dbReference>
<protein>
    <submittedName>
        <fullName evidence="2">Gliding motility-associated lipoprotein GldD</fullName>
    </submittedName>
</protein>
<dbReference type="OrthoDB" id="679501at2"/>
<evidence type="ECO:0000313" key="2">
    <source>
        <dbReference type="EMBL" id="SDB92106.1"/>
    </source>
</evidence>
<feature type="signal peptide" evidence="1">
    <location>
        <begin position="1"/>
        <end position="19"/>
    </location>
</feature>
<dbReference type="PROSITE" id="PS51257">
    <property type="entry name" value="PROKAR_LIPOPROTEIN"/>
    <property type="match status" value="1"/>
</dbReference>
<keyword evidence="1" id="KW-0732">Signal</keyword>
<dbReference type="STRING" id="1640674.SAMN05216323_100968"/>
<dbReference type="NCBIfam" id="TIGR03512">
    <property type="entry name" value="GldD_lipo"/>
    <property type="match status" value="1"/>
</dbReference>
<dbReference type="AlphaFoldDB" id="A0A1G6HF79"/>
<keyword evidence="3" id="KW-1185">Reference proteome</keyword>